<feature type="compositionally biased region" description="Acidic residues" evidence="3">
    <location>
        <begin position="254"/>
        <end position="268"/>
    </location>
</feature>
<keyword evidence="5" id="KW-1185">Reference proteome</keyword>
<name>A0ABD3MYJ2_9STRA</name>
<dbReference type="PANTHER" id="PTHR24153:SF8">
    <property type="entry name" value="FORKED, ISOFORM F"/>
    <property type="match status" value="1"/>
</dbReference>
<evidence type="ECO:0000313" key="4">
    <source>
        <dbReference type="EMBL" id="KAL3767891.1"/>
    </source>
</evidence>
<evidence type="ECO:0000256" key="2">
    <source>
        <dbReference type="ARBA" id="ARBA00023043"/>
    </source>
</evidence>
<evidence type="ECO:0000256" key="1">
    <source>
        <dbReference type="ARBA" id="ARBA00022737"/>
    </source>
</evidence>
<comment type="caution">
    <text evidence="4">The sequence shown here is derived from an EMBL/GenBank/DDBJ whole genome shotgun (WGS) entry which is preliminary data.</text>
</comment>
<evidence type="ECO:0000256" key="3">
    <source>
        <dbReference type="SAM" id="MobiDB-lite"/>
    </source>
</evidence>
<protein>
    <submittedName>
        <fullName evidence="4">Uncharacterized protein</fullName>
    </submittedName>
</protein>
<proteinExistence type="predicted"/>
<keyword evidence="2" id="KW-0040">ANK repeat</keyword>
<dbReference type="SUPFAM" id="SSF48403">
    <property type="entry name" value="Ankyrin repeat"/>
    <property type="match status" value="1"/>
</dbReference>
<keyword evidence="1" id="KW-0677">Repeat</keyword>
<organism evidence="4 5">
    <name type="scientific">Stephanodiscus triporus</name>
    <dbReference type="NCBI Taxonomy" id="2934178"/>
    <lineage>
        <taxon>Eukaryota</taxon>
        <taxon>Sar</taxon>
        <taxon>Stramenopiles</taxon>
        <taxon>Ochrophyta</taxon>
        <taxon>Bacillariophyta</taxon>
        <taxon>Coscinodiscophyceae</taxon>
        <taxon>Thalassiosirophycidae</taxon>
        <taxon>Stephanodiscales</taxon>
        <taxon>Stephanodiscaceae</taxon>
        <taxon>Stephanodiscus</taxon>
    </lineage>
</organism>
<dbReference type="PANTHER" id="PTHR24153">
    <property type="entry name" value="ESPIN"/>
    <property type="match status" value="1"/>
</dbReference>
<dbReference type="InterPro" id="IPR036770">
    <property type="entry name" value="Ankyrin_rpt-contain_sf"/>
</dbReference>
<dbReference type="AlphaFoldDB" id="A0ABD3MYJ2"/>
<reference evidence="4 5" key="1">
    <citation type="submission" date="2024-10" db="EMBL/GenBank/DDBJ databases">
        <title>Updated reference genomes for cyclostephanoid diatoms.</title>
        <authorList>
            <person name="Roberts W.R."/>
            <person name="Alverson A.J."/>
        </authorList>
    </citation>
    <scope>NUCLEOTIDE SEQUENCE [LARGE SCALE GENOMIC DNA]</scope>
    <source>
        <strain evidence="4 5">AJA276-08</strain>
    </source>
</reference>
<dbReference type="InterPro" id="IPR052420">
    <property type="entry name" value="Espin/Espin-like"/>
</dbReference>
<dbReference type="Gene3D" id="1.25.40.20">
    <property type="entry name" value="Ankyrin repeat-containing domain"/>
    <property type="match status" value="1"/>
</dbReference>
<dbReference type="Proteomes" id="UP001530315">
    <property type="component" value="Unassembled WGS sequence"/>
</dbReference>
<feature type="region of interest" description="Disordered" evidence="3">
    <location>
        <begin position="252"/>
        <end position="272"/>
    </location>
</feature>
<accession>A0ABD3MYJ2</accession>
<evidence type="ECO:0000313" key="5">
    <source>
        <dbReference type="Proteomes" id="UP001530315"/>
    </source>
</evidence>
<gene>
    <name evidence="4" type="ORF">ACHAW5_010134</name>
</gene>
<dbReference type="EMBL" id="JALLAZ020001691">
    <property type="protein sequence ID" value="KAL3767891.1"/>
    <property type="molecule type" value="Genomic_DNA"/>
</dbReference>
<sequence>MTSDHEQNSPESIISPPEGCGDEDLLRLIDLCPFLASEKSRYDDVAVLSILRRNPRAACLRRPYRCGIGNGPDGAHPLALVVALGGSLEVVRRMVDSCPSALGMRLGGRRNVLHYAIAEGVDVSVISYLTSRRPALAIEEDSFGAIPLHLASTYCPSSSSSSSVIVHLLSLNPDAAGALDRKSQTPLHRACMSRASLDDVLALIEACPDALFLDDWLGNRPLEYAESMHQRLSEPIPEVIEVLGMAEEILGAKEEDDDDDDDDDDASGDEVGGRRCRRVLGGARKDRTRRILAHFVDIRWRGGVRLAFARNPDLASILDLPPGVFPRLLCLLGTEGVYSVLVRCTDVVFGFA</sequence>